<dbReference type="RefSeq" id="WP_119789879.1">
    <property type="nucleotide sequence ID" value="NZ_CP094446.1"/>
</dbReference>
<accession>A0A3A3GMT6</accession>
<sequence length="114" mass="12519">MAWLLVLVAALMEIVWASGLKYASTTWEWIGVIILITVSYLLLIQSYRRLNVAIAYTVFVGIGTIGTYVASIYLGEAFNGLQITFLLVLLTGIIGMKLSTPNREESGNREGSES</sequence>
<dbReference type="PANTHER" id="PTHR30561">
    <property type="entry name" value="SMR FAMILY PROTON-DEPENDENT DRUG EFFLUX TRANSPORTER SUGE"/>
    <property type="match status" value="1"/>
</dbReference>
<dbReference type="OrthoDB" id="21828at2"/>
<reference evidence="8 9" key="1">
    <citation type="submission" date="2018-09" db="EMBL/GenBank/DDBJ databases">
        <title>Paenibacillus SK2017-BO5.</title>
        <authorList>
            <person name="Piskunova J.V."/>
            <person name="Dubiley S.A."/>
            <person name="Severinov K.V."/>
        </authorList>
    </citation>
    <scope>NUCLEOTIDE SEQUENCE [LARGE SCALE GENOMIC DNA]</scope>
    <source>
        <strain evidence="8 9">BO5</strain>
    </source>
</reference>
<keyword evidence="2" id="KW-0813">Transport</keyword>
<dbReference type="Proteomes" id="UP000266177">
    <property type="component" value="Unassembled WGS sequence"/>
</dbReference>
<dbReference type="GO" id="GO:0022857">
    <property type="term" value="F:transmembrane transporter activity"/>
    <property type="evidence" value="ECO:0007669"/>
    <property type="project" value="InterPro"/>
</dbReference>
<keyword evidence="5" id="KW-1133">Transmembrane helix</keyword>
<name>A0A3A3GMT6_PANTH</name>
<keyword evidence="6" id="KW-0472">Membrane</keyword>
<dbReference type="InterPro" id="IPR037185">
    <property type="entry name" value="EmrE-like"/>
</dbReference>
<dbReference type="SUPFAM" id="SSF103481">
    <property type="entry name" value="Multidrug resistance efflux transporter EmrE"/>
    <property type="match status" value="1"/>
</dbReference>
<dbReference type="Pfam" id="PF00893">
    <property type="entry name" value="Multi_Drug_Res"/>
    <property type="match status" value="1"/>
</dbReference>
<comment type="similarity">
    <text evidence="7">Belongs to the drug/metabolite transporter (DMT) superfamily. Small multidrug resistance (SMR) (TC 2.A.7.1) family.</text>
</comment>
<evidence type="ECO:0000256" key="3">
    <source>
        <dbReference type="ARBA" id="ARBA00022475"/>
    </source>
</evidence>
<gene>
    <name evidence="8" type="ORF">DQX05_00225</name>
</gene>
<organism evidence="8 9">
    <name type="scientific">Paenibacillus thiaminolyticus</name>
    <name type="common">Bacillus thiaminolyticus</name>
    <dbReference type="NCBI Taxonomy" id="49283"/>
    <lineage>
        <taxon>Bacteria</taxon>
        <taxon>Bacillati</taxon>
        <taxon>Bacillota</taxon>
        <taxon>Bacilli</taxon>
        <taxon>Bacillales</taxon>
        <taxon>Paenibacillaceae</taxon>
        <taxon>Paenibacillus</taxon>
    </lineage>
</organism>
<evidence type="ECO:0000256" key="6">
    <source>
        <dbReference type="ARBA" id="ARBA00023136"/>
    </source>
</evidence>
<evidence type="ECO:0000256" key="7">
    <source>
        <dbReference type="RuleBase" id="RU003942"/>
    </source>
</evidence>
<keyword evidence="4 7" id="KW-0812">Transmembrane</keyword>
<dbReference type="PANTHER" id="PTHR30561:SF0">
    <property type="entry name" value="GUANIDINIUM EXPORTER"/>
    <property type="match status" value="1"/>
</dbReference>
<proteinExistence type="inferred from homology"/>
<keyword evidence="3" id="KW-1003">Cell membrane</keyword>
<evidence type="ECO:0000256" key="1">
    <source>
        <dbReference type="ARBA" id="ARBA00004651"/>
    </source>
</evidence>
<dbReference type="EMBL" id="QYZD01000001">
    <property type="protein sequence ID" value="RJG26514.1"/>
    <property type="molecule type" value="Genomic_DNA"/>
</dbReference>
<dbReference type="InterPro" id="IPR000390">
    <property type="entry name" value="Small_drug/metabolite_transptr"/>
</dbReference>
<evidence type="ECO:0000256" key="2">
    <source>
        <dbReference type="ARBA" id="ARBA00022448"/>
    </source>
</evidence>
<comment type="caution">
    <text evidence="8">The sequence shown here is derived from an EMBL/GenBank/DDBJ whole genome shotgun (WGS) entry which is preliminary data.</text>
</comment>
<dbReference type="AlphaFoldDB" id="A0A3A3GMT6"/>
<dbReference type="Gene3D" id="1.10.3730.20">
    <property type="match status" value="1"/>
</dbReference>
<evidence type="ECO:0000256" key="4">
    <source>
        <dbReference type="ARBA" id="ARBA00022692"/>
    </source>
</evidence>
<evidence type="ECO:0000313" key="8">
    <source>
        <dbReference type="EMBL" id="RJG26514.1"/>
    </source>
</evidence>
<evidence type="ECO:0000313" key="9">
    <source>
        <dbReference type="Proteomes" id="UP000266177"/>
    </source>
</evidence>
<evidence type="ECO:0000256" key="5">
    <source>
        <dbReference type="ARBA" id="ARBA00022989"/>
    </source>
</evidence>
<comment type="subcellular location">
    <subcellularLocation>
        <location evidence="1 7">Cell membrane</location>
        <topology evidence="1 7">Multi-pass membrane protein</topology>
    </subcellularLocation>
</comment>
<dbReference type="InterPro" id="IPR045324">
    <property type="entry name" value="Small_multidrug_res"/>
</dbReference>
<dbReference type="GO" id="GO:0005886">
    <property type="term" value="C:plasma membrane"/>
    <property type="evidence" value="ECO:0007669"/>
    <property type="project" value="UniProtKB-SubCell"/>
</dbReference>
<protein>
    <submittedName>
        <fullName evidence="8">QacE family quaternary ammonium compound efflux SMR transporter</fullName>
    </submittedName>
</protein>